<name>A0A285HWS6_9RHOB</name>
<comment type="similarity">
    <text evidence="7">Belongs to the binding-protein-dependent transport system permease family.</text>
</comment>
<keyword evidence="6 7" id="KW-0472">Membrane</keyword>
<feature type="transmembrane region" description="Helical" evidence="7">
    <location>
        <begin position="131"/>
        <end position="151"/>
    </location>
</feature>
<dbReference type="InterPro" id="IPR000515">
    <property type="entry name" value="MetI-like"/>
</dbReference>
<evidence type="ECO:0000256" key="4">
    <source>
        <dbReference type="ARBA" id="ARBA00022692"/>
    </source>
</evidence>
<keyword evidence="2 7" id="KW-0813">Transport</keyword>
<dbReference type="Proteomes" id="UP000231655">
    <property type="component" value="Unassembled WGS sequence"/>
</dbReference>
<dbReference type="RefSeq" id="WP_198431801.1">
    <property type="nucleotide sequence ID" value="NZ_OBEA01000001.1"/>
</dbReference>
<accession>A0A285HWS6</accession>
<dbReference type="PROSITE" id="PS50928">
    <property type="entry name" value="ABC_TM1"/>
    <property type="match status" value="1"/>
</dbReference>
<evidence type="ECO:0000256" key="2">
    <source>
        <dbReference type="ARBA" id="ARBA00022448"/>
    </source>
</evidence>
<feature type="transmembrane region" description="Helical" evidence="7">
    <location>
        <begin position="186"/>
        <end position="208"/>
    </location>
</feature>
<evidence type="ECO:0000259" key="8">
    <source>
        <dbReference type="PROSITE" id="PS50928"/>
    </source>
</evidence>
<sequence length="259" mass="28491">MSDKLTKYLPRMGWIQPVLGALALILLWAFAHVAQLVDPVLLPSPLESWNAFVEGMTEGTLGHDFWRTIVRTMLSFAIATLIAVPLGVALGSSNKLYRSVEFLIDFFRSTPASAMFPLFLVFFGIGEEAKIAVAAFGAALIILFNTAYGVMNARQLRQLAARVMGASRTRILWDVTIWESLPQTFIGLRSGVSMALVIVIVAEMFIGSSDGLGKRIIDAQMIFNMPEMYASIFAAGALGYVMNMLFTLIEARFVHWGGK</sequence>
<evidence type="ECO:0000256" key="3">
    <source>
        <dbReference type="ARBA" id="ARBA00022475"/>
    </source>
</evidence>
<evidence type="ECO:0000313" key="10">
    <source>
        <dbReference type="Proteomes" id="UP000231655"/>
    </source>
</evidence>
<protein>
    <submittedName>
        <fullName evidence="9">NitT/TauT family transport system permease protein</fullName>
    </submittedName>
</protein>
<keyword evidence="3" id="KW-1003">Cell membrane</keyword>
<dbReference type="SUPFAM" id="SSF161098">
    <property type="entry name" value="MetI-like"/>
    <property type="match status" value="1"/>
</dbReference>
<feature type="domain" description="ABC transmembrane type-1" evidence="8">
    <location>
        <begin position="65"/>
        <end position="250"/>
    </location>
</feature>
<reference evidence="9 10" key="1">
    <citation type="submission" date="2017-09" db="EMBL/GenBank/DDBJ databases">
        <authorList>
            <person name="Ehlers B."/>
            <person name="Leendertz F.H."/>
        </authorList>
    </citation>
    <scope>NUCLEOTIDE SEQUENCE [LARGE SCALE GENOMIC DNA]</scope>
    <source>
        <strain evidence="9 10">CGMCC 1.12662</strain>
    </source>
</reference>
<dbReference type="Pfam" id="PF00528">
    <property type="entry name" value="BPD_transp_1"/>
    <property type="match status" value="1"/>
</dbReference>
<evidence type="ECO:0000256" key="6">
    <source>
        <dbReference type="ARBA" id="ARBA00023136"/>
    </source>
</evidence>
<keyword evidence="4 7" id="KW-0812">Transmembrane</keyword>
<dbReference type="AlphaFoldDB" id="A0A285HWS6"/>
<keyword evidence="5 7" id="KW-1133">Transmembrane helix</keyword>
<feature type="transmembrane region" description="Helical" evidence="7">
    <location>
        <begin position="228"/>
        <end position="249"/>
    </location>
</feature>
<comment type="subcellular location">
    <subcellularLocation>
        <location evidence="1 7">Cell membrane</location>
        <topology evidence="1 7">Multi-pass membrane protein</topology>
    </subcellularLocation>
</comment>
<evidence type="ECO:0000256" key="7">
    <source>
        <dbReference type="RuleBase" id="RU363032"/>
    </source>
</evidence>
<organism evidence="9 10">
    <name type="scientific">Pseudooceanicola antarcticus</name>
    <dbReference type="NCBI Taxonomy" id="1247613"/>
    <lineage>
        <taxon>Bacteria</taxon>
        <taxon>Pseudomonadati</taxon>
        <taxon>Pseudomonadota</taxon>
        <taxon>Alphaproteobacteria</taxon>
        <taxon>Rhodobacterales</taxon>
        <taxon>Paracoccaceae</taxon>
        <taxon>Pseudooceanicola</taxon>
    </lineage>
</organism>
<evidence type="ECO:0000256" key="5">
    <source>
        <dbReference type="ARBA" id="ARBA00022989"/>
    </source>
</evidence>
<feature type="transmembrane region" description="Helical" evidence="7">
    <location>
        <begin position="102"/>
        <end position="125"/>
    </location>
</feature>
<gene>
    <name evidence="9" type="ORF">SAMN06297129_0556</name>
</gene>
<dbReference type="PANTHER" id="PTHR30151">
    <property type="entry name" value="ALKANE SULFONATE ABC TRANSPORTER-RELATED, MEMBRANE SUBUNIT"/>
    <property type="match status" value="1"/>
</dbReference>
<dbReference type="InterPro" id="IPR035906">
    <property type="entry name" value="MetI-like_sf"/>
</dbReference>
<dbReference type="CDD" id="cd06261">
    <property type="entry name" value="TM_PBP2"/>
    <property type="match status" value="1"/>
</dbReference>
<dbReference type="GO" id="GO:0005886">
    <property type="term" value="C:plasma membrane"/>
    <property type="evidence" value="ECO:0007669"/>
    <property type="project" value="UniProtKB-SubCell"/>
</dbReference>
<dbReference type="PANTHER" id="PTHR30151:SF0">
    <property type="entry name" value="ABC TRANSPORTER PERMEASE PROTEIN MJ0413-RELATED"/>
    <property type="match status" value="1"/>
</dbReference>
<evidence type="ECO:0000256" key="1">
    <source>
        <dbReference type="ARBA" id="ARBA00004651"/>
    </source>
</evidence>
<evidence type="ECO:0000313" key="9">
    <source>
        <dbReference type="EMBL" id="SNY39256.1"/>
    </source>
</evidence>
<proteinExistence type="inferred from homology"/>
<dbReference type="EMBL" id="OBEA01000001">
    <property type="protein sequence ID" value="SNY39256.1"/>
    <property type="molecule type" value="Genomic_DNA"/>
</dbReference>
<dbReference type="GO" id="GO:0055085">
    <property type="term" value="P:transmembrane transport"/>
    <property type="evidence" value="ECO:0007669"/>
    <property type="project" value="InterPro"/>
</dbReference>
<feature type="transmembrane region" description="Helical" evidence="7">
    <location>
        <begin position="69"/>
        <end position="90"/>
    </location>
</feature>
<dbReference type="Gene3D" id="1.10.3720.10">
    <property type="entry name" value="MetI-like"/>
    <property type="match status" value="1"/>
</dbReference>